<proteinExistence type="predicted"/>
<dbReference type="InterPro" id="IPR002859">
    <property type="entry name" value="PKD/REJ-like"/>
</dbReference>
<evidence type="ECO:0000313" key="3">
    <source>
        <dbReference type="Proteomes" id="UP000828390"/>
    </source>
</evidence>
<reference evidence="2" key="2">
    <citation type="submission" date="2020-11" db="EMBL/GenBank/DDBJ databases">
        <authorList>
            <person name="McCartney M.A."/>
            <person name="Auch B."/>
            <person name="Kono T."/>
            <person name="Mallez S."/>
            <person name="Becker A."/>
            <person name="Gohl D.M."/>
            <person name="Silverstein K.A.T."/>
            <person name="Koren S."/>
            <person name="Bechman K.B."/>
            <person name="Herman A."/>
            <person name="Abrahante J.E."/>
            <person name="Garbe J."/>
        </authorList>
    </citation>
    <scope>NUCLEOTIDE SEQUENCE</scope>
    <source>
        <strain evidence="2">Duluth1</strain>
        <tissue evidence="2">Whole animal</tissue>
    </source>
</reference>
<protein>
    <recommendedName>
        <fullName evidence="1">PKD/REJ-like domain-containing protein</fullName>
    </recommendedName>
</protein>
<dbReference type="Pfam" id="PF02010">
    <property type="entry name" value="REJ"/>
    <property type="match status" value="1"/>
</dbReference>
<reference evidence="2" key="1">
    <citation type="journal article" date="2019" name="bioRxiv">
        <title>The Genome of the Zebra Mussel, Dreissena polymorpha: A Resource for Invasive Species Research.</title>
        <authorList>
            <person name="McCartney M.A."/>
            <person name="Auch B."/>
            <person name="Kono T."/>
            <person name="Mallez S."/>
            <person name="Zhang Y."/>
            <person name="Obille A."/>
            <person name="Becker A."/>
            <person name="Abrahante J.E."/>
            <person name="Garbe J."/>
            <person name="Badalamenti J.P."/>
            <person name="Herman A."/>
            <person name="Mangelson H."/>
            <person name="Liachko I."/>
            <person name="Sullivan S."/>
            <person name="Sone E.D."/>
            <person name="Koren S."/>
            <person name="Silverstein K.A.T."/>
            <person name="Beckman K.B."/>
            <person name="Gohl D.M."/>
        </authorList>
    </citation>
    <scope>NUCLEOTIDE SEQUENCE</scope>
    <source>
        <strain evidence="2">Duluth1</strain>
        <tissue evidence="2">Whole animal</tissue>
    </source>
</reference>
<name>A0A9D4F0H6_DREPO</name>
<dbReference type="AlphaFoldDB" id="A0A9D4F0H6"/>
<gene>
    <name evidence="2" type="ORF">DPMN_167291</name>
</gene>
<comment type="caution">
    <text evidence="2">The sequence shown here is derived from an EMBL/GenBank/DDBJ whole genome shotgun (WGS) entry which is preliminary data.</text>
</comment>
<keyword evidence="3" id="KW-1185">Reference proteome</keyword>
<evidence type="ECO:0000259" key="1">
    <source>
        <dbReference type="Pfam" id="PF02010"/>
    </source>
</evidence>
<organism evidence="2 3">
    <name type="scientific">Dreissena polymorpha</name>
    <name type="common">Zebra mussel</name>
    <name type="synonym">Mytilus polymorpha</name>
    <dbReference type="NCBI Taxonomy" id="45954"/>
    <lineage>
        <taxon>Eukaryota</taxon>
        <taxon>Metazoa</taxon>
        <taxon>Spiralia</taxon>
        <taxon>Lophotrochozoa</taxon>
        <taxon>Mollusca</taxon>
        <taxon>Bivalvia</taxon>
        <taxon>Autobranchia</taxon>
        <taxon>Heteroconchia</taxon>
        <taxon>Euheterodonta</taxon>
        <taxon>Imparidentia</taxon>
        <taxon>Neoheterodontei</taxon>
        <taxon>Myida</taxon>
        <taxon>Dreissenoidea</taxon>
        <taxon>Dreissenidae</taxon>
        <taxon>Dreissena</taxon>
    </lineage>
</organism>
<sequence length="222" mass="24789">MEITETNCTPEIYWSVTSVQTATTPVYMNLYSLKQPNTSVLKLEKEVLEPGDYIVCLEVKMPSKGLTFWVSDCIVIRIVLPELIAYIAGGEFRTIPYNGLAIINASVSNDPAQNMSSIKAIPLEATWAFARYKSGTKFGTFQTNTHALPEEGTYHKIRNGNDYLLSLDTSLFSDGDMALIMFKLTRGPRTSSAFQVIKIVTNAVPMALRYIPCIFTFTLNFL</sequence>
<dbReference type="Proteomes" id="UP000828390">
    <property type="component" value="Unassembled WGS sequence"/>
</dbReference>
<evidence type="ECO:0000313" key="2">
    <source>
        <dbReference type="EMBL" id="KAH3789121.1"/>
    </source>
</evidence>
<accession>A0A9D4F0H6</accession>
<dbReference type="EMBL" id="JAIWYP010000008">
    <property type="protein sequence ID" value="KAH3789121.1"/>
    <property type="molecule type" value="Genomic_DNA"/>
</dbReference>
<feature type="domain" description="PKD/REJ-like" evidence="1">
    <location>
        <begin position="9"/>
        <end position="207"/>
    </location>
</feature>